<evidence type="ECO:0000313" key="2">
    <source>
        <dbReference type="EMBL" id="TLD69787.1"/>
    </source>
</evidence>
<dbReference type="EMBL" id="VAUV01000011">
    <property type="protein sequence ID" value="TLD69787.1"/>
    <property type="molecule type" value="Genomic_DNA"/>
</dbReference>
<reference evidence="2 3" key="1">
    <citation type="submission" date="2019-05" db="EMBL/GenBank/DDBJ databases">
        <title>Verrucobacter flavum gen. nov., sp. nov. a new member of the family Verrucomicrobiaceae.</title>
        <authorList>
            <person name="Szuroczki S."/>
            <person name="Abbaszade G."/>
            <person name="Szabo A."/>
            <person name="Felfoldi T."/>
            <person name="Schumann P."/>
            <person name="Boka K."/>
            <person name="Keki Z."/>
            <person name="Toumi M."/>
            <person name="Toth E."/>
        </authorList>
    </citation>
    <scope>NUCLEOTIDE SEQUENCE [LARGE SCALE GENOMIC DNA]</scope>
    <source>
        <strain evidence="2 3">MG-N-17</strain>
    </source>
</reference>
<dbReference type="AlphaFoldDB" id="A0A5R8KC30"/>
<gene>
    <name evidence="2" type="ORF">FEM03_15795</name>
</gene>
<keyword evidence="1" id="KW-0812">Transmembrane</keyword>
<comment type="caution">
    <text evidence="2">The sequence shown here is derived from an EMBL/GenBank/DDBJ whole genome shotgun (WGS) entry which is preliminary data.</text>
</comment>
<protein>
    <submittedName>
        <fullName evidence="2">Uncharacterized protein</fullName>
    </submittedName>
</protein>
<evidence type="ECO:0000313" key="3">
    <source>
        <dbReference type="Proteomes" id="UP000306196"/>
    </source>
</evidence>
<dbReference type="Proteomes" id="UP000306196">
    <property type="component" value="Unassembled WGS sequence"/>
</dbReference>
<sequence length="194" mass="21131">MEPISEPAASTLVDQIKTFATDNPIVALIAGLILLLIIGSYILKILKAAKHNAAISAAAAQVRKGVAHPKVGQADIIPGSRSTCVEIINESKATFIISSVILIRNKTEFPLKLAYSGRISPPRTLPPITNIHNGPAELKPQDIFVFTHPTNAIFILQEKESFQVAFDVKFTADGTTQKLRIPSATFKKKHLENW</sequence>
<feature type="transmembrane region" description="Helical" evidence="1">
    <location>
        <begin position="25"/>
        <end position="43"/>
    </location>
</feature>
<organism evidence="2 3">
    <name type="scientific">Phragmitibacter flavus</name>
    <dbReference type="NCBI Taxonomy" id="2576071"/>
    <lineage>
        <taxon>Bacteria</taxon>
        <taxon>Pseudomonadati</taxon>
        <taxon>Verrucomicrobiota</taxon>
        <taxon>Verrucomicrobiia</taxon>
        <taxon>Verrucomicrobiales</taxon>
        <taxon>Verrucomicrobiaceae</taxon>
        <taxon>Phragmitibacter</taxon>
    </lineage>
</organism>
<evidence type="ECO:0000256" key="1">
    <source>
        <dbReference type="SAM" id="Phobius"/>
    </source>
</evidence>
<keyword evidence="1" id="KW-0472">Membrane</keyword>
<dbReference type="RefSeq" id="WP_138087246.1">
    <property type="nucleotide sequence ID" value="NZ_VAUV01000011.1"/>
</dbReference>
<keyword evidence="1" id="KW-1133">Transmembrane helix</keyword>
<proteinExistence type="predicted"/>
<name>A0A5R8KC30_9BACT</name>
<accession>A0A5R8KC30</accession>
<keyword evidence="3" id="KW-1185">Reference proteome</keyword>